<name>A0AAE7TJT9_9BRAD</name>
<protein>
    <submittedName>
        <fullName evidence="2">Uncharacterized protein</fullName>
    </submittedName>
</protein>
<dbReference type="Proteomes" id="UP000594015">
    <property type="component" value="Chromosome"/>
</dbReference>
<gene>
    <name evidence="2" type="ORF">WN72_33320</name>
</gene>
<dbReference type="AlphaFoldDB" id="A0AAE7TJT9"/>
<feature type="region of interest" description="Disordered" evidence="1">
    <location>
        <begin position="1"/>
        <end position="20"/>
    </location>
</feature>
<dbReference type="RefSeq" id="WP_092213143.1">
    <property type="nucleotide sequence ID" value="NZ_CP030050.1"/>
</dbReference>
<dbReference type="KEGG" id="barh:WN72_33320"/>
<proteinExistence type="predicted"/>
<evidence type="ECO:0000313" key="2">
    <source>
        <dbReference type="EMBL" id="QOZ70644.1"/>
    </source>
</evidence>
<accession>A0AAE7TJT9</accession>
<evidence type="ECO:0000256" key="1">
    <source>
        <dbReference type="SAM" id="MobiDB-lite"/>
    </source>
</evidence>
<organism evidence="2 3">
    <name type="scientific">Bradyrhizobium arachidis</name>
    <dbReference type="NCBI Taxonomy" id="858423"/>
    <lineage>
        <taxon>Bacteria</taxon>
        <taxon>Pseudomonadati</taxon>
        <taxon>Pseudomonadota</taxon>
        <taxon>Alphaproteobacteria</taxon>
        <taxon>Hyphomicrobiales</taxon>
        <taxon>Nitrobacteraceae</taxon>
        <taxon>Bradyrhizobium</taxon>
    </lineage>
</organism>
<reference evidence="2 3" key="1">
    <citation type="submission" date="2018-06" db="EMBL/GenBank/DDBJ databases">
        <title>Comparative genomics of Bradyrhizobium nodulating Arachidis hypogaea.</title>
        <authorList>
            <person name="Li Y."/>
        </authorList>
    </citation>
    <scope>NUCLEOTIDE SEQUENCE [LARGE SCALE GENOMIC DNA]</scope>
    <source>
        <strain evidence="2 3">CCBAU 051107</strain>
    </source>
</reference>
<dbReference type="EMBL" id="CP030050">
    <property type="protein sequence ID" value="QOZ70644.1"/>
    <property type="molecule type" value="Genomic_DNA"/>
</dbReference>
<evidence type="ECO:0000313" key="3">
    <source>
        <dbReference type="Proteomes" id="UP000594015"/>
    </source>
</evidence>
<sequence length="68" mass="7180">MAQQHDDAINEGGCGSQGCQSKAGTGLGCGETGGGVRAALDANIAEHLTQFWYWKKVMALLVNKMLKL</sequence>